<proteinExistence type="evidence at transcript level"/>
<organism evidence="1">
    <name type="scientific">Schistosoma japonicum</name>
    <name type="common">Blood fluke</name>
    <dbReference type="NCBI Taxonomy" id="6182"/>
    <lineage>
        <taxon>Eukaryota</taxon>
        <taxon>Metazoa</taxon>
        <taxon>Spiralia</taxon>
        <taxon>Lophotrochozoa</taxon>
        <taxon>Platyhelminthes</taxon>
        <taxon>Trematoda</taxon>
        <taxon>Digenea</taxon>
        <taxon>Strigeidida</taxon>
        <taxon>Schistosomatoidea</taxon>
        <taxon>Schistosomatidae</taxon>
        <taxon>Schistosoma</taxon>
    </lineage>
</organism>
<reference evidence="1" key="1">
    <citation type="submission" date="2002-06" db="EMBL/GenBank/DDBJ databases">
        <title>Immunoscreening Schistosoma japonicum adult worm cDNA library using sera from rabbit immunized with membrane antigens from hepato-portal schistosomula.</title>
        <authorList>
            <person name="Luo X.J."/>
            <person name="Yi X.Y."/>
            <person name="Zeng X.F."/>
            <person name="McReynolds L."/>
        </authorList>
    </citation>
    <scope>NUCLEOTIDE SEQUENCE</scope>
</reference>
<protein>
    <submittedName>
        <fullName evidence="1">Hm2 protein</fullName>
    </submittedName>
</protein>
<gene>
    <name evidence="1" type="primary">Hm2</name>
</gene>
<name>Q8MQU2_SCHJA</name>
<evidence type="ECO:0000313" key="1">
    <source>
        <dbReference type="EMBL" id="AAM80478.1"/>
    </source>
</evidence>
<sequence>MSCQKIHLRTSFSLLEEATKFLDKMSWYWVKFMKPMTLTRAPGPVEVQLQGELLKGIENRAVNFNT</sequence>
<dbReference type="AlphaFoldDB" id="Q8MQU2"/>
<accession>Q8MQU2</accession>
<dbReference type="EMBL" id="AY124772">
    <property type="protein sequence ID" value="AAM80478.1"/>
    <property type="molecule type" value="mRNA"/>
</dbReference>